<dbReference type="EMBL" id="LJSK01000170">
    <property type="protein sequence ID" value="KPI85729.1"/>
    <property type="molecule type" value="Genomic_DNA"/>
</dbReference>
<feature type="region of interest" description="Disordered" evidence="1">
    <location>
        <begin position="509"/>
        <end position="593"/>
    </location>
</feature>
<feature type="region of interest" description="Disordered" evidence="1">
    <location>
        <begin position="1"/>
        <end position="55"/>
    </location>
</feature>
<name>A0A0N0P4V0_LEPSE</name>
<feature type="compositionally biased region" description="Polar residues" evidence="1">
    <location>
        <begin position="39"/>
        <end position="48"/>
    </location>
</feature>
<protein>
    <submittedName>
        <fullName evidence="2">Uncharacterized protein</fullName>
    </submittedName>
</protein>
<dbReference type="VEuPathDB" id="TriTrypDB:Lsey_0170_0130"/>
<organism evidence="2 3">
    <name type="scientific">Leptomonas seymouri</name>
    <dbReference type="NCBI Taxonomy" id="5684"/>
    <lineage>
        <taxon>Eukaryota</taxon>
        <taxon>Discoba</taxon>
        <taxon>Euglenozoa</taxon>
        <taxon>Kinetoplastea</taxon>
        <taxon>Metakinetoplastina</taxon>
        <taxon>Trypanosomatida</taxon>
        <taxon>Trypanosomatidae</taxon>
        <taxon>Leishmaniinae</taxon>
        <taxon>Leptomonas</taxon>
    </lineage>
</organism>
<proteinExistence type="predicted"/>
<sequence>MAPKRKAAAKSATSAEDTEAHGNEEMTKNETPTVAEPASQATPEESSNAAAAPGMPAAAEVVAEAPYTPIPVSGSTTEIYSQLQSILSADSSKVNYYLPQLLELVQSSESIETPLLLRVRFVEFVGHHVSQVRDNNALRKVVTSLVKIVGGEDNTPQLLTAAVQAFAGLGPVSVVDKNWEYLAREGADVLMQVMIDREAFPESVRQAAAKSLDSLTNSAFRSVLAKLLHWLSLDREDDEEEQIQKERHMALTRLSRMVMAPSMQRKHWNEEMEKYAEPLLQRVLGTVNVREFAQLVRICTSLPMNKSKGNLPLLEWYVSTRKLNDERNIEAVAIIGRHIGSTIEYDLTPALEAGGILSKDVNGAIDSSVNVAKVILLACRTATPEAAEKLYPFVYSQVAAMMADVRATLTSFNLVTMEALLFAAVAIARKKSAEVVQKLNNDTFNASAVAAAQAVAALHKEVVFAAKKAAQNKEATAMHADVAASLLNIKTILEALAAKRLPLVEMHESWAGGSNPMPAVKRGREEPRSAMPPPPGSQAAESASKKRNHNSQQPDHKRQRSDRGVRDHGHNINNNSNRSHSRNDRGPRHNQRR</sequence>
<dbReference type="OrthoDB" id="271793at2759"/>
<dbReference type="AlphaFoldDB" id="A0A0N0P4V0"/>
<evidence type="ECO:0000313" key="3">
    <source>
        <dbReference type="Proteomes" id="UP000038009"/>
    </source>
</evidence>
<feature type="compositionally biased region" description="Basic and acidic residues" evidence="1">
    <location>
        <begin position="18"/>
        <end position="28"/>
    </location>
</feature>
<gene>
    <name evidence="2" type="ORF">ABL78_5216</name>
</gene>
<keyword evidence="3" id="KW-1185">Reference proteome</keyword>
<dbReference type="InterPro" id="IPR016024">
    <property type="entry name" value="ARM-type_fold"/>
</dbReference>
<comment type="caution">
    <text evidence="2">The sequence shown here is derived from an EMBL/GenBank/DDBJ whole genome shotgun (WGS) entry which is preliminary data.</text>
</comment>
<dbReference type="SUPFAM" id="SSF48371">
    <property type="entry name" value="ARM repeat"/>
    <property type="match status" value="1"/>
</dbReference>
<feature type="compositionally biased region" description="Basic and acidic residues" evidence="1">
    <location>
        <begin position="561"/>
        <end position="570"/>
    </location>
</feature>
<reference evidence="2 3" key="1">
    <citation type="journal article" date="2015" name="PLoS Pathog.">
        <title>Leptomonas seymouri: Adaptations to the Dixenous Life Cycle Analyzed by Genome Sequencing, Transcriptome Profiling and Co-infection with Leishmania donovani.</title>
        <authorList>
            <person name="Kraeva N."/>
            <person name="Butenko A."/>
            <person name="Hlavacova J."/>
            <person name="Kostygov A."/>
            <person name="Myskova J."/>
            <person name="Grybchuk D."/>
            <person name="Lestinova T."/>
            <person name="Votypka J."/>
            <person name="Volf P."/>
            <person name="Opperdoes F."/>
            <person name="Flegontov P."/>
            <person name="Lukes J."/>
            <person name="Yurchenko V."/>
        </authorList>
    </citation>
    <scope>NUCLEOTIDE SEQUENCE [LARGE SCALE GENOMIC DNA]</scope>
    <source>
        <strain evidence="2 3">ATCC 30220</strain>
    </source>
</reference>
<evidence type="ECO:0000313" key="2">
    <source>
        <dbReference type="EMBL" id="KPI85729.1"/>
    </source>
</evidence>
<dbReference type="Proteomes" id="UP000038009">
    <property type="component" value="Unassembled WGS sequence"/>
</dbReference>
<evidence type="ECO:0000256" key="1">
    <source>
        <dbReference type="SAM" id="MobiDB-lite"/>
    </source>
</evidence>
<accession>A0A0N0P4V0</accession>
<dbReference type="OMA" id="DVLMQVM"/>